<dbReference type="GO" id="GO:0006797">
    <property type="term" value="P:polyphosphate metabolic process"/>
    <property type="evidence" value="ECO:0007669"/>
    <property type="project" value="InterPro"/>
</dbReference>
<dbReference type="InterPro" id="IPR027417">
    <property type="entry name" value="P-loop_NTPase"/>
</dbReference>
<dbReference type="AlphaFoldDB" id="A0A2T5C445"/>
<dbReference type="PANTHER" id="PTHR34383">
    <property type="entry name" value="POLYPHOSPHATE:AMP PHOSPHOTRANSFERASE-RELATED"/>
    <property type="match status" value="1"/>
</dbReference>
<protein>
    <submittedName>
        <fullName evidence="5">Polyphosphate:AMP phosphotransferase</fullName>
    </submittedName>
</protein>
<dbReference type="RefSeq" id="WP_107821491.1">
    <property type="nucleotide sequence ID" value="NZ_OY782574.1"/>
</dbReference>
<evidence type="ECO:0000259" key="4">
    <source>
        <dbReference type="Pfam" id="PF03976"/>
    </source>
</evidence>
<evidence type="ECO:0000256" key="2">
    <source>
        <dbReference type="ARBA" id="ARBA00022679"/>
    </source>
</evidence>
<dbReference type="InterPro" id="IPR022488">
    <property type="entry name" value="PPK2-related"/>
</dbReference>
<evidence type="ECO:0000256" key="3">
    <source>
        <dbReference type="ARBA" id="ARBA00022777"/>
    </source>
</evidence>
<dbReference type="OrthoDB" id="9775224at2"/>
<keyword evidence="2 5" id="KW-0808">Transferase</keyword>
<evidence type="ECO:0000313" key="5">
    <source>
        <dbReference type="EMBL" id="PTN09595.1"/>
    </source>
</evidence>
<keyword evidence="3" id="KW-0418">Kinase</keyword>
<dbReference type="Pfam" id="PF03976">
    <property type="entry name" value="PPK2"/>
    <property type="match status" value="1"/>
</dbReference>
<dbReference type="SMR" id="A0A2T5C445"/>
<dbReference type="PIRSF" id="PIRSF028756">
    <property type="entry name" value="PPK2_prd"/>
    <property type="match status" value="1"/>
</dbReference>
<evidence type="ECO:0000256" key="1">
    <source>
        <dbReference type="ARBA" id="ARBA00009924"/>
    </source>
</evidence>
<dbReference type="EMBL" id="QAAD01000004">
    <property type="protein sequence ID" value="PTN09595.1"/>
    <property type="molecule type" value="Genomic_DNA"/>
</dbReference>
<reference evidence="5 6" key="1">
    <citation type="submission" date="2018-04" db="EMBL/GenBank/DDBJ databases">
        <title>Genomic Encyclopedia of Archaeal and Bacterial Type Strains, Phase II (KMG-II): from individual species to whole genera.</title>
        <authorList>
            <person name="Goeker M."/>
        </authorList>
    </citation>
    <scope>NUCLEOTIDE SEQUENCE [LARGE SCALE GENOMIC DNA]</scope>
    <source>
        <strain evidence="5 6">DSM 28823</strain>
    </source>
</reference>
<dbReference type="NCBIfam" id="TIGR03709">
    <property type="entry name" value="PPK2_rel_1"/>
    <property type="match status" value="1"/>
</dbReference>
<dbReference type="GO" id="GO:0008976">
    <property type="term" value="F:polyphosphate kinase activity"/>
    <property type="evidence" value="ECO:0007669"/>
    <property type="project" value="InterPro"/>
</dbReference>
<feature type="domain" description="Polyphosphate kinase-2-related" evidence="4">
    <location>
        <begin position="35"/>
        <end position="274"/>
    </location>
</feature>
<dbReference type="InterPro" id="IPR016898">
    <property type="entry name" value="Polyphosphate_phosphotransfera"/>
</dbReference>
<evidence type="ECO:0000313" key="6">
    <source>
        <dbReference type="Proteomes" id="UP000243525"/>
    </source>
</evidence>
<gene>
    <name evidence="5" type="ORF">C8N47_104140</name>
</gene>
<comment type="similarity">
    <text evidence="1">Belongs to the polyphosphate kinase 2 (PPK2) family. Class I subfamily.</text>
</comment>
<name>A0A2T5C445_9BACT</name>
<dbReference type="Proteomes" id="UP000243525">
    <property type="component" value="Unassembled WGS sequence"/>
</dbReference>
<keyword evidence="6" id="KW-1185">Reference proteome</keyword>
<sequence length="296" mass="35016">MKSKQLNTDLFKVQAKQQIRLKNYDPASCNGFANRKEAEHQLKQDIKELADLQYQLYAENKRSVLIVFQAMDAAGKDGSIRHVFSGLNPQGCKVYSFKSPSANELDHDYLWRHYNKLPPRGEIGIFNRSHYENVLITRVHPEFLLNENLPDVHATNDITTEFWERRYRQIRDFEQTLTENGTTIIKFFLHLSKDEQKKRFMERIRKPAKNWKFSSADIRERQYWDDYQHAYEQAMRATSTEEAPWYIIPADNKWFTHVAIGNIIVETLQQMNIQMPEISSEEKDALKKAKKKLQNE</sequence>
<dbReference type="InterPro" id="IPR022300">
    <property type="entry name" value="PPK2-rel_1"/>
</dbReference>
<dbReference type="PANTHER" id="PTHR34383:SF3">
    <property type="entry name" value="POLYPHOSPHATE:AMP PHOSPHOTRANSFERASE"/>
    <property type="match status" value="1"/>
</dbReference>
<accession>A0A2T5C445</accession>
<comment type="caution">
    <text evidence="5">The sequence shown here is derived from an EMBL/GenBank/DDBJ whole genome shotgun (WGS) entry which is preliminary data.</text>
</comment>
<dbReference type="Gene3D" id="3.40.50.300">
    <property type="entry name" value="P-loop containing nucleotide triphosphate hydrolases"/>
    <property type="match status" value="1"/>
</dbReference>
<proteinExistence type="inferred from homology"/>
<dbReference type="SUPFAM" id="SSF52540">
    <property type="entry name" value="P-loop containing nucleoside triphosphate hydrolases"/>
    <property type="match status" value="1"/>
</dbReference>
<organism evidence="5 6">
    <name type="scientific">Mangrovibacterium marinum</name>
    <dbReference type="NCBI Taxonomy" id="1639118"/>
    <lineage>
        <taxon>Bacteria</taxon>
        <taxon>Pseudomonadati</taxon>
        <taxon>Bacteroidota</taxon>
        <taxon>Bacteroidia</taxon>
        <taxon>Marinilabiliales</taxon>
        <taxon>Prolixibacteraceae</taxon>
        <taxon>Mangrovibacterium</taxon>
    </lineage>
</organism>